<feature type="region of interest" description="Disordered" evidence="1">
    <location>
        <begin position="312"/>
        <end position="343"/>
    </location>
</feature>
<feature type="region of interest" description="Disordered" evidence="1">
    <location>
        <begin position="672"/>
        <end position="831"/>
    </location>
</feature>
<feature type="compositionally biased region" description="Polar residues" evidence="1">
    <location>
        <begin position="334"/>
        <end position="343"/>
    </location>
</feature>
<dbReference type="Proteomes" id="UP000268093">
    <property type="component" value="Unassembled WGS sequence"/>
</dbReference>
<proteinExistence type="predicted"/>
<feature type="compositionally biased region" description="Low complexity" evidence="1">
    <location>
        <begin position="765"/>
        <end position="778"/>
    </location>
</feature>
<feature type="compositionally biased region" description="Basic and acidic residues" evidence="1">
    <location>
        <begin position="469"/>
        <end position="478"/>
    </location>
</feature>
<feature type="compositionally biased region" description="Basic and acidic residues" evidence="1">
    <location>
        <begin position="505"/>
        <end position="538"/>
    </location>
</feature>
<accession>A0A433DEL4</accession>
<evidence type="ECO:0000256" key="1">
    <source>
        <dbReference type="SAM" id="MobiDB-lite"/>
    </source>
</evidence>
<feature type="compositionally biased region" description="Polar residues" evidence="1">
    <location>
        <begin position="277"/>
        <end position="289"/>
    </location>
</feature>
<organism evidence="2 3">
    <name type="scientific">Jimgerdemannia flammicorona</name>
    <dbReference type="NCBI Taxonomy" id="994334"/>
    <lineage>
        <taxon>Eukaryota</taxon>
        <taxon>Fungi</taxon>
        <taxon>Fungi incertae sedis</taxon>
        <taxon>Mucoromycota</taxon>
        <taxon>Mucoromycotina</taxon>
        <taxon>Endogonomycetes</taxon>
        <taxon>Endogonales</taxon>
        <taxon>Endogonaceae</taxon>
        <taxon>Jimgerdemannia</taxon>
    </lineage>
</organism>
<comment type="caution">
    <text evidence="2">The sequence shown here is derived from an EMBL/GenBank/DDBJ whole genome shotgun (WGS) entry which is preliminary data.</text>
</comment>
<feature type="region of interest" description="Disordered" evidence="1">
    <location>
        <begin position="1"/>
        <end position="31"/>
    </location>
</feature>
<feature type="compositionally biased region" description="Pro residues" evidence="1">
    <location>
        <begin position="261"/>
        <end position="273"/>
    </location>
</feature>
<feature type="compositionally biased region" description="Low complexity" evidence="1">
    <location>
        <begin position="729"/>
        <end position="742"/>
    </location>
</feature>
<feature type="compositionally biased region" description="Low complexity" evidence="1">
    <location>
        <begin position="793"/>
        <end position="813"/>
    </location>
</feature>
<protein>
    <submittedName>
        <fullName evidence="2">Uncharacterized protein</fullName>
    </submittedName>
</protein>
<dbReference type="EMBL" id="RBNI01002470">
    <property type="protein sequence ID" value="RUP49256.1"/>
    <property type="molecule type" value="Genomic_DNA"/>
</dbReference>
<feature type="compositionally biased region" description="Basic and acidic residues" evidence="1">
    <location>
        <begin position="564"/>
        <end position="580"/>
    </location>
</feature>
<feature type="compositionally biased region" description="Polar residues" evidence="1">
    <location>
        <begin position="818"/>
        <end position="831"/>
    </location>
</feature>
<feature type="region of interest" description="Disordered" evidence="1">
    <location>
        <begin position="469"/>
        <end position="651"/>
    </location>
</feature>
<evidence type="ECO:0000313" key="3">
    <source>
        <dbReference type="Proteomes" id="UP000268093"/>
    </source>
</evidence>
<feature type="compositionally biased region" description="Polar residues" evidence="1">
    <location>
        <begin position="672"/>
        <end position="688"/>
    </location>
</feature>
<feature type="compositionally biased region" description="Low complexity" evidence="1">
    <location>
        <begin position="157"/>
        <end position="166"/>
    </location>
</feature>
<feature type="compositionally biased region" description="Basic and acidic residues" evidence="1">
    <location>
        <begin position="692"/>
        <end position="701"/>
    </location>
</feature>
<gene>
    <name evidence="2" type="ORF">BC936DRAFT_142958</name>
</gene>
<feature type="region of interest" description="Disordered" evidence="1">
    <location>
        <begin position="936"/>
        <end position="969"/>
    </location>
</feature>
<feature type="region of interest" description="Disordered" evidence="1">
    <location>
        <begin position="392"/>
        <end position="417"/>
    </location>
</feature>
<evidence type="ECO:0000313" key="2">
    <source>
        <dbReference type="EMBL" id="RUP49256.1"/>
    </source>
</evidence>
<reference evidence="2 3" key="1">
    <citation type="journal article" date="2018" name="New Phytol.">
        <title>Phylogenomics of Endogonaceae and evolution of mycorrhizas within Mucoromycota.</title>
        <authorList>
            <person name="Chang Y."/>
            <person name="Desiro A."/>
            <person name="Na H."/>
            <person name="Sandor L."/>
            <person name="Lipzen A."/>
            <person name="Clum A."/>
            <person name="Barry K."/>
            <person name="Grigoriev I.V."/>
            <person name="Martin F.M."/>
            <person name="Stajich J.E."/>
            <person name="Smith M.E."/>
            <person name="Bonito G."/>
            <person name="Spatafora J.W."/>
        </authorList>
    </citation>
    <scope>NUCLEOTIDE SEQUENCE [LARGE SCALE GENOMIC DNA]</scope>
    <source>
        <strain evidence="2 3">GMNB39</strain>
    </source>
</reference>
<dbReference type="AlphaFoldDB" id="A0A433DEL4"/>
<feature type="compositionally biased region" description="Polar residues" evidence="1">
    <location>
        <begin position="635"/>
        <end position="646"/>
    </location>
</feature>
<keyword evidence="3" id="KW-1185">Reference proteome</keyword>
<name>A0A433DEL4_9FUNG</name>
<feature type="region of interest" description="Disordered" evidence="1">
    <location>
        <begin position="157"/>
        <end position="297"/>
    </location>
</feature>
<feature type="compositionally biased region" description="Low complexity" evidence="1">
    <location>
        <begin position="65"/>
        <end position="74"/>
    </location>
</feature>
<feature type="compositionally biased region" description="Low complexity" evidence="1">
    <location>
        <begin position="404"/>
        <end position="417"/>
    </location>
</feature>
<feature type="region of interest" description="Disordered" evidence="1">
    <location>
        <begin position="49"/>
        <end position="75"/>
    </location>
</feature>
<sequence length="969" mass="104256">MHEMFENPLLQDDVEPRPQTRPTTLHKMTAAPKSAGVVPIITHNTPIKPIQGPINLHPLDPSPSPSQLSTPKTSRYTSYFDQDSPQAVSVTASQQACTPTAKQLPLQRLRAPLHARTSPINIAPAEDEDVIFFGTPTAKERQASAKVHSMLGGVAATTPKTATPRKTSYRGEETHTPTSARHRRASGGMGLKLAGSLWSTAEEGREDEDEPSTPKASMFMPMSDGLSERGMADAISSSPTTIAPSRIALPSRRESLLGPGSPSPASPPGPPFLPRRNTYNGPVTPSGPTSPLAERPQFSSDTVAAAMDFMSRRTPIKPTGVPTSSPRLVRHSSDLTSTASPSVRQHNEKVAAAMQLATKVLTSPQRPRSLTFNPGELNLDLDLSSAATFATSPAKTKARSKPIAVPAPSTPPRRTTAAFSAPNEVSFAALIPLPESVPATPEDPKSPLRRQSENFTAAMQSRTAMLERGKKEGAKKEGGTPNGVSEGGARARGESPMLIDLGTPVRERTLVRERASREEARTAMLERGKKEGAKKEDGTPNGVSEGGARARGESPMLIDLGTPVRERTLVRERTSREEARTASSGRRMRVTGVEEVNGVQSLAKRGVEEERQRERENGGVGTPTRLRKQSYPYKPSSTSTAQTQPAHTAHPASSLAGAFDLNFPSAHRTLNNSTALRSKTGISSTTSYPRRFTSDHTRDTDVDMVIDPPPPSRETRLFSSLLRRHSDRSTAFPTASTTTTGSPRRRSQTATRDGDGDTAMLVDESAVSRASVRLSLRRTSTREDGPVGAPTPRSATSTRASLLSRSSAASSSRFRPRSTYTQSRTGSVATTPVATALSKRRFEERNDLVDEDQDNGRIKMVQKEAEKAGMVGGTRLPVLRKPDFRLNERLATSRLLLPRMRVTALASSLPVSSTATSSRLKLPTRFSSTVRESTTIAPSAPSIRPPAPRTIARPASRLTAPGSYLTRKT</sequence>
<feature type="compositionally biased region" description="Basic and acidic residues" evidence="1">
    <location>
        <begin position="605"/>
        <end position="617"/>
    </location>
</feature>